<dbReference type="AlphaFoldDB" id="A0A9P9DEL5"/>
<evidence type="ECO:0000313" key="3">
    <source>
        <dbReference type="Proteomes" id="UP000738349"/>
    </source>
</evidence>
<organism evidence="2 3">
    <name type="scientific">Dactylonectria macrodidyma</name>
    <dbReference type="NCBI Taxonomy" id="307937"/>
    <lineage>
        <taxon>Eukaryota</taxon>
        <taxon>Fungi</taxon>
        <taxon>Dikarya</taxon>
        <taxon>Ascomycota</taxon>
        <taxon>Pezizomycotina</taxon>
        <taxon>Sordariomycetes</taxon>
        <taxon>Hypocreomycetidae</taxon>
        <taxon>Hypocreales</taxon>
        <taxon>Nectriaceae</taxon>
        <taxon>Dactylonectria</taxon>
    </lineage>
</organism>
<dbReference type="InterPro" id="IPR036291">
    <property type="entry name" value="NAD(P)-bd_dom_sf"/>
</dbReference>
<gene>
    <name evidence="2" type="ORF">EDB81DRAFT_818188</name>
</gene>
<dbReference type="Proteomes" id="UP000738349">
    <property type="component" value="Unassembled WGS sequence"/>
</dbReference>
<keyword evidence="1" id="KW-0560">Oxidoreductase</keyword>
<evidence type="ECO:0000256" key="1">
    <source>
        <dbReference type="ARBA" id="ARBA00023002"/>
    </source>
</evidence>
<sequence>FSIPDLARKVVFIIGGIAGIGKETLLTLAKHNPAQLYFTRPTSLITELNQMHPSVNVRINFTSDRLNILIVNAGVCAVPLAKTRDGHEVQFGTNHFGYSVLFKLLLLTILRTTELLNADVRLVFLASSLYSQALRGRILFENLHSTQENLGTWTHYAQSKLANILYAAEVARRYPKITAISLHPRIIGIGLVNDLGLFLKALVYIGAGFRLKSPEDGARNGLWAATTALKNIRSGAYYKPVGKEAKFNSTARDGDLAKKLWDWTEEQLKALNI</sequence>
<name>A0A9P9DEL5_9HYPO</name>
<proteinExistence type="predicted"/>
<accession>A0A9P9DEL5</accession>
<dbReference type="OrthoDB" id="191139at2759"/>
<comment type="caution">
    <text evidence="2">The sequence shown here is derived from an EMBL/GenBank/DDBJ whole genome shotgun (WGS) entry which is preliminary data.</text>
</comment>
<dbReference type="Gene3D" id="3.40.50.720">
    <property type="entry name" value="NAD(P)-binding Rossmann-like Domain"/>
    <property type="match status" value="1"/>
</dbReference>
<dbReference type="PANTHER" id="PTHR43157">
    <property type="entry name" value="PHOSPHATIDYLINOSITOL-GLYCAN BIOSYNTHESIS CLASS F PROTEIN-RELATED"/>
    <property type="match status" value="1"/>
</dbReference>
<dbReference type="GO" id="GO:0016491">
    <property type="term" value="F:oxidoreductase activity"/>
    <property type="evidence" value="ECO:0007669"/>
    <property type="project" value="UniProtKB-KW"/>
</dbReference>
<dbReference type="PANTHER" id="PTHR43157:SF31">
    <property type="entry name" value="PHOSPHATIDYLINOSITOL-GLYCAN BIOSYNTHESIS CLASS F PROTEIN"/>
    <property type="match status" value="1"/>
</dbReference>
<keyword evidence="3" id="KW-1185">Reference proteome</keyword>
<dbReference type="EMBL" id="JAGMUV010000028">
    <property type="protein sequence ID" value="KAH7117341.1"/>
    <property type="molecule type" value="Genomic_DNA"/>
</dbReference>
<evidence type="ECO:0000313" key="2">
    <source>
        <dbReference type="EMBL" id="KAH7117341.1"/>
    </source>
</evidence>
<protein>
    <submittedName>
        <fullName evidence="2">Oxidoreductase</fullName>
    </submittedName>
</protein>
<feature type="non-terminal residue" evidence="2">
    <location>
        <position position="273"/>
    </location>
</feature>
<reference evidence="2" key="1">
    <citation type="journal article" date="2021" name="Nat. Commun.">
        <title>Genetic determinants of endophytism in the Arabidopsis root mycobiome.</title>
        <authorList>
            <person name="Mesny F."/>
            <person name="Miyauchi S."/>
            <person name="Thiergart T."/>
            <person name="Pickel B."/>
            <person name="Atanasova L."/>
            <person name="Karlsson M."/>
            <person name="Huettel B."/>
            <person name="Barry K.W."/>
            <person name="Haridas S."/>
            <person name="Chen C."/>
            <person name="Bauer D."/>
            <person name="Andreopoulos W."/>
            <person name="Pangilinan J."/>
            <person name="LaButti K."/>
            <person name="Riley R."/>
            <person name="Lipzen A."/>
            <person name="Clum A."/>
            <person name="Drula E."/>
            <person name="Henrissat B."/>
            <person name="Kohler A."/>
            <person name="Grigoriev I.V."/>
            <person name="Martin F.M."/>
            <person name="Hacquard S."/>
        </authorList>
    </citation>
    <scope>NUCLEOTIDE SEQUENCE</scope>
    <source>
        <strain evidence="2">MPI-CAGE-AT-0147</strain>
    </source>
</reference>
<dbReference type="SUPFAM" id="SSF51735">
    <property type="entry name" value="NAD(P)-binding Rossmann-fold domains"/>
    <property type="match status" value="1"/>
</dbReference>